<sequence length="154" mass="16899">MRASCTAQSAVGCAVAPRIRMRRVERSMTATTYRRAAVRVRVSKRSQASSAWAWLRRKSAQVVLCRSGAGGMPCSRRISQTVEAATLMPRASRSPWIRRYPHELFSRDRRSTSFRTSATVAAARRSATTCDRGAAVASESSPLHLRASDRSLGG</sequence>
<evidence type="ECO:0000313" key="3">
    <source>
        <dbReference type="Proteomes" id="UP000283128"/>
    </source>
</evidence>
<evidence type="ECO:0000313" key="2">
    <source>
        <dbReference type="EMBL" id="RVU29065.1"/>
    </source>
</evidence>
<gene>
    <name evidence="2" type="ORF">EOT10_04365</name>
</gene>
<dbReference type="OrthoDB" id="4067054at2"/>
<evidence type="ECO:0000256" key="1">
    <source>
        <dbReference type="SAM" id="MobiDB-lite"/>
    </source>
</evidence>
<comment type="caution">
    <text evidence="2">The sequence shown here is derived from an EMBL/GenBank/DDBJ whole genome shotgun (WGS) entry which is preliminary data.</text>
</comment>
<proteinExistence type="predicted"/>
<reference evidence="2 3" key="1">
    <citation type="submission" date="2019-01" db="EMBL/GenBank/DDBJ databases">
        <title>Genome sequences of Streptomyces and Rhizobium isolates collected from root and soil.</title>
        <authorList>
            <person name="Chhettri S."/>
            <person name="Sevigny J.L."/>
            <person name="Sen A."/>
            <person name="Ennis N."/>
            <person name="Tisa L."/>
        </authorList>
    </citation>
    <scope>NUCLEOTIDE SEQUENCE [LARGE SCALE GENOMIC DNA]</scope>
    <source>
        <strain evidence="2 3">San01</strain>
    </source>
</reference>
<protein>
    <submittedName>
        <fullName evidence="2">Uncharacterized protein</fullName>
    </submittedName>
</protein>
<accession>A0A437Q3M0</accession>
<dbReference type="EMBL" id="RZYA01000001">
    <property type="protein sequence ID" value="RVU29065.1"/>
    <property type="molecule type" value="Genomic_DNA"/>
</dbReference>
<keyword evidence="3" id="KW-1185">Reference proteome</keyword>
<organism evidence="2 3">
    <name type="scientific">Streptomyces antnestii</name>
    <dbReference type="NCBI Taxonomy" id="2494256"/>
    <lineage>
        <taxon>Bacteria</taxon>
        <taxon>Bacillati</taxon>
        <taxon>Actinomycetota</taxon>
        <taxon>Actinomycetes</taxon>
        <taxon>Kitasatosporales</taxon>
        <taxon>Streptomycetaceae</taxon>
        <taxon>Streptomyces</taxon>
    </lineage>
</organism>
<name>A0A437Q3M0_9ACTN</name>
<dbReference type="Proteomes" id="UP000283128">
    <property type="component" value="Unassembled WGS sequence"/>
</dbReference>
<feature type="region of interest" description="Disordered" evidence="1">
    <location>
        <begin position="131"/>
        <end position="154"/>
    </location>
</feature>
<dbReference type="AlphaFoldDB" id="A0A437Q3M0"/>